<evidence type="ECO:0000313" key="2">
    <source>
        <dbReference type="Proteomes" id="UP000016986"/>
    </source>
</evidence>
<proteinExistence type="predicted"/>
<dbReference type="EMBL" id="BATA01000009">
    <property type="protein sequence ID" value="GAD51863.1"/>
    <property type="molecule type" value="Genomic_DNA"/>
</dbReference>
<reference evidence="1 2" key="1">
    <citation type="submission" date="2013-09" db="EMBL/GenBank/DDBJ databases">
        <title>Whole genome sequencing of Halarchaeum acidiphilum strain MH1-52-1.</title>
        <authorList>
            <person name="Shimane Y."/>
            <person name="Minegishi H."/>
            <person name="Nishi S."/>
            <person name="Echigo A."/>
            <person name="Shuto A."/>
            <person name="Konishi M."/>
            <person name="Ito T."/>
            <person name="Ohkuma M."/>
            <person name="Ohta Y."/>
            <person name="Nagano Y."/>
            <person name="Tsubouchi T."/>
            <person name="Mori K."/>
            <person name="Usui K."/>
            <person name="Kamekura M."/>
            <person name="Usami R."/>
            <person name="Takaki Y."/>
            <person name="Hatada Y."/>
        </authorList>
    </citation>
    <scope>NUCLEOTIDE SEQUENCE [LARGE SCALE GENOMIC DNA]</scope>
    <source>
        <strain evidence="1 2">JCM 16109</strain>
    </source>
</reference>
<accession>U3AAT9</accession>
<dbReference type="AlphaFoldDB" id="U3AAT9"/>
<gene>
    <name evidence="1" type="ORF">MBEHAL_0623</name>
</gene>
<organism evidence="1 2">
    <name type="scientific">Halarchaeum acidiphilum MH1-52-1</name>
    <dbReference type="NCBI Taxonomy" id="1261545"/>
    <lineage>
        <taxon>Archaea</taxon>
        <taxon>Methanobacteriati</taxon>
        <taxon>Methanobacteriota</taxon>
        <taxon>Stenosarchaea group</taxon>
        <taxon>Halobacteria</taxon>
        <taxon>Halobacteriales</taxon>
        <taxon>Halobacteriaceae</taxon>
    </lineage>
</organism>
<keyword evidence="2" id="KW-1185">Reference proteome</keyword>
<dbReference type="Proteomes" id="UP000016986">
    <property type="component" value="Unassembled WGS sequence"/>
</dbReference>
<comment type="caution">
    <text evidence="1">The sequence shown here is derived from an EMBL/GenBank/DDBJ whole genome shotgun (WGS) entry which is preliminary data.</text>
</comment>
<protein>
    <submittedName>
        <fullName evidence="1">Uncharacterized protein</fullName>
    </submittedName>
</protein>
<dbReference type="RefSeq" id="WP_020222005.1">
    <property type="nucleotide sequence ID" value="NZ_BANO01000136.1"/>
</dbReference>
<sequence>MAFLDVDLRRVTTTIRSSWATTERIVGRSLRDALDPLLYSHTEAEGRAV</sequence>
<name>U3AAT9_9EURY</name>
<evidence type="ECO:0000313" key="1">
    <source>
        <dbReference type="EMBL" id="GAD51863.1"/>
    </source>
</evidence>